<comment type="caution">
    <text evidence="1">The sequence shown here is derived from an EMBL/GenBank/DDBJ whole genome shotgun (WGS) entry which is preliminary data.</text>
</comment>
<evidence type="ECO:0000313" key="2">
    <source>
        <dbReference type="Proteomes" id="UP001595478"/>
    </source>
</evidence>
<reference evidence="2" key="1">
    <citation type="journal article" date="2019" name="Int. J. Syst. Evol. Microbiol.">
        <title>The Global Catalogue of Microorganisms (GCM) 10K type strain sequencing project: providing services to taxonomists for standard genome sequencing and annotation.</title>
        <authorList>
            <consortium name="The Broad Institute Genomics Platform"/>
            <consortium name="The Broad Institute Genome Sequencing Center for Infectious Disease"/>
            <person name="Wu L."/>
            <person name="Ma J."/>
        </authorList>
    </citation>
    <scope>NUCLEOTIDE SEQUENCE [LARGE SCALE GENOMIC DNA]</scope>
    <source>
        <strain evidence="2">KCTC 52473</strain>
    </source>
</reference>
<dbReference type="Pfam" id="PF09611">
    <property type="entry name" value="Cas_Csy1"/>
    <property type="match status" value="1"/>
</dbReference>
<keyword evidence="2" id="KW-1185">Reference proteome</keyword>
<sequence length="430" mass="49134">MIKMMDKAIEDFFEERKANWLKKNVTAALSEVEVKEKNIECEELFSLKNWLPNAAKRAGQISISTHPCTFSHPSARKNKNGYATSIIAENKQANDGFLRSGNVDVSPDALGNAAALDVYKFLTLTLSDGQSLLGHIERDTELAINLLTLSGNDIPDYESLKQGFLAMKSGGTENISSAKIKQVYFPVSDITDADDMAYHQLSVLTASGILFDLRKRIDNMRFGDEIKQAREHRREKKAYDNHKEIAGLATIAYGGTKPQNISVLNSQNGGKAHLFMSIPPKIKESETLFPRVDFFKQTVRYSHCRTQFQKLHILYNQNANNMHVRQARDELYQDIVDYIVEKMWQVRAVAFEQYFENSNELPRAQKFWLCDEYKEARVLESWWLDELENSITSFIFYGYEKILARRAIKLGNAEYSHMASVVSQNAELLR</sequence>
<organism evidence="1 2">
    <name type="scientific">Agaribacter flavus</name>
    <dbReference type="NCBI Taxonomy" id="1902781"/>
    <lineage>
        <taxon>Bacteria</taxon>
        <taxon>Pseudomonadati</taxon>
        <taxon>Pseudomonadota</taxon>
        <taxon>Gammaproteobacteria</taxon>
        <taxon>Alteromonadales</taxon>
        <taxon>Alteromonadaceae</taxon>
        <taxon>Agaribacter</taxon>
    </lineage>
</organism>
<dbReference type="EMBL" id="JBHRSW010000049">
    <property type="protein sequence ID" value="MFC3123286.1"/>
    <property type="molecule type" value="Genomic_DNA"/>
</dbReference>
<dbReference type="Proteomes" id="UP001595478">
    <property type="component" value="Unassembled WGS sequence"/>
</dbReference>
<name>A0ABV7FV40_9ALTE</name>
<dbReference type="RefSeq" id="WP_376921406.1">
    <property type="nucleotide sequence ID" value="NZ_JBHRSW010000049.1"/>
</dbReference>
<accession>A0ABV7FV40</accession>
<gene>
    <name evidence="1" type="primary">csy1</name>
    <name evidence="1" type="ORF">ACFOHL_16815</name>
</gene>
<dbReference type="NCBIfam" id="TIGR02564">
    <property type="entry name" value="cas_Csy1"/>
    <property type="match status" value="1"/>
</dbReference>
<dbReference type="InterPro" id="IPR013397">
    <property type="entry name" value="CRISPR-assoc_prot_Csy1"/>
</dbReference>
<proteinExistence type="predicted"/>
<protein>
    <submittedName>
        <fullName evidence="1">Type I-F CRISPR-associated protein Csy1</fullName>
    </submittedName>
</protein>
<evidence type="ECO:0000313" key="1">
    <source>
        <dbReference type="EMBL" id="MFC3123286.1"/>
    </source>
</evidence>